<feature type="domain" description="Glycosyl transferase family 51" evidence="11">
    <location>
        <begin position="64"/>
        <end position="249"/>
    </location>
</feature>
<evidence type="ECO:0000259" key="11">
    <source>
        <dbReference type="Pfam" id="PF00912"/>
    </source>
</evidence>
<dbReference type="InterPro" id="IPR023346">
    <property type="entry name" value="Lysozyme-like_dom_sf"/>
</dbReference>
<dbReference type="SUPFAM" id="SSF56601">
    <property type="entry name" value="beta-lactamase/transpeptidase-like"/>
    <property type="match status" value="1"/>
</dbReference>
<name>A0ABP8WDF6_9ACTN</name>
<accession>A0ABP8WDF6</accession>
<evidence type="ECO:0000256" key="8">
    <source>
        <dbReference type="ARBA" id="ARBA00049902"/>
    </source>
</evidence>
<dbReference type="Gene3D" id="1.10.3810.10">
    <property type="entry name" value="Biosynthetic peptidoglycan transglycosylase-like"/>
    <property type="match status" value="1"/>
</dbReference>
<organism evidence="12 13">
    <name type="scientific">Nocardioides nanhaiensis</name>
    <dbReference type="NCBI Taxonomy" id="1476871"/>
    <lineage>
        <taxon>Bacteria</taxon>
        <taxon>Bacillati</taxon>
        <taxon>Actinomycetota</taxon>
        <taxon>Actinomycetes</taxon>
        <taxon>Propionibacteriales</taxon>
        <taxon>Nocardioidaceae</taxon>
        <taxon>Nocardioides</taxon>
    </lineage>
</organism>
<dbReference type="InterPro" id="IPR036950">
    <property type="entry name" value="PBP_transglycosylase"/>
</dbReference>
<evidence type="ECO:0000256" key="6">
    <source>
        <dbReference type="ARBA" id="ARBA00023268"/>
    </source>
</evidence>
<evidence type="ECO:0000256" key="2">
    <source>
        <dbReference type="ARBA" id="ARBA00022670"/>
    </source>
</evidence>
<keyword evidence="5" id="KW-0378">Hydrolase</keyword>
<reference evidence="13" key="1">
    <citation type="journal article" date="2019" name="Int. J. Syst. Evol. Microbiol.">
        <title>The Global Catalogue of Microorganisms (GCM) 10K type strain sequencing project: providing services to taxonomists for standard genome sequencing and annotation.</title>
        <authorList>
            <consortium name="The Broad Institute Genomics Platform"/>
            <consortium name="The Broad Institute Genome Sequencing Center for Infectious Disease"/>
            <person name="Wu L."/>
            <person name="Ma J."/>
        </authorList>
    </citation>
    <scope>NUCLEOTIDE SEQUENCE [LARGE SCALE GENOMIC DNA]</scope>
    <source>
        <strain evidence="13">JCM 18127</strain>
    </source>
</reference>
<keyword evidence="1" id="KW-0121">Carboxypeptidase</keyword>
<keyword evidence="4" id="KW-0808">Transferase</keyword>
<keyword evidence="13" id="KW-1185">Reference proteome</keyword>
<comment type="catalytic activity">
    <reaction evidence="8">
        <text>[GlcNAc-(1-&gt;4)-Mur2Ac(oyl-L-Ala-gamma-D-Glu-L-Lys-D-Ala-D-Ala)](n)-di-trans,octa-cis-undecaprenyl diphosphate + beta-D-GlcNAc-(1-&gt;4)-Mur2Ac(oyl-L-Ala-gamma-D-Glu-L-Lys-D-Ala-D-Ala)-di-trans,octa-cis-undecaprenyl diphosphate = [GlcNAc-(1-&gt;4)-Mur2Ac(oyl-L-Ala-gamma-D-Glu-L-Lys-D-Ala-D-Ala)](n+1)-di-trans,octa-cis-undecaprenyl diphosphate + di-trans,octa-cis-undecaprenyl diphosphate + H(+)</text>
        <dbReference type="Rhea" id="RHEA:23708"/>
        <dbReference type="Rhea" id="RHEA-COMP:9602"/>
        <dbReference type="Rhea" id="RHEA-COMP:9603"/>
        <dbReference type="ChEBI" id="CHEBI:15378"/>
        <dbReference type="ChEBI" id="CHEBI:58405"/>
        <dbReference type="ChEBI" id="CHEBI:60033"/>
        <dbReference type="ChEBI" id="CHEBI:78435"/>
        <dbReference type="EC" id="2.4.99.28"/>
    </reaction>
</comment>
<dbReference type="InterPro" id="IPR012338">
    <property type="entry name" value="Beta-lactam/transpept-like"/>
</dbReference>
<dbReference type="Pfam" id="PF00905">
    <property type="entry name" value="Transpeptidase"/>
    <property type="match status" value="1"/>
</dbReference>
<dbReference type="Pfam" id="PF00912">
    <property type="entry name" value="Transgly"/>
    <property type="match status" value="1"/>
</dbReference>
<dbReference type="Proteomes" id="UP001500621">
    <property type="component" value="Unassembled WGS sequence"/>
</dbReference>
<dbReference type="PANTHER" id="PTHR32282:SF33">
    <property type="entry name" value="PEPTIDOGLYCAN GLYCOSYLTRANSFERASE"/>
    <property type="match status" value="1"/>
</dbReference>
<evidence type="ECO:0000256" key="9">
    <source>
        <dbReference type="SAM" id="MobiDB-lite"/>
    </source>
</evidence>
<dbReference type="PANTHER" id="PTHR32282">
    <property type="entry name" value="BINDING PROTEIN TRANSPEPTIDASE, PUTATIVE-RELATED"/>
    <property type="match status" value="1"/>
</dbReference>
<evidence type="ECO:0000256" key="3">
    <source>
        <dbReference type="ARBA" id="ARBA00022676"/>
    </source>
</evidence>
<gene>
    <name evidence="12" type="ORF">GCM10023226_24300</name>
</gene>
<protein>
    <submittedName>
        <fullName evidence="12">Transglycosylase domain-containing protein</fullName>
    </submittedName>
</protein>
<dbReference type="InterPro" id="IPR050396">
    <property type="entry name" value="Glycosyltr_51/Transpeptidase"/>
</dbReference>
<feature type="region of interest" description="Disordered" evidence="9">
    <location>
        <begin position="680"/>
        <end position="705"/>
    </location>
</feature>
<feature type="domain" description="Penicillin-binding protein transpeptidase" evidence="10">
    <location>
        <begin position="348"/>
        <end position="624"/>
    </location>
</feature>
<dbReference type="EMBL" id="BAABIM010000002">
    <property type="protein sequence ID" value="GAA4685766.1"/>
    <property type="molecule type" value="Genomic_DNA"/>
</dbReference>
<evidence type="ECO:0000256" key="4">
    <source>
        <dbReference type="ARBA" id="ARBA00022679"/>
    </source>
</evidence>
<comment type="caution">
    <text evidence="12">The sequence shown here is derived from an EMBL/GenBank/DDBJ whole genome shotgun (WGS) entry which is preliminary data.</text>
</comment>
<proteinExistence type="predicted"/>
<evidence type="ECO:0000313" key="13">
    <source>
        <dbReference type="Proteomes" id="UP001500621"/>
    </source>
</evidence>
<comment type="catalytic activity">
    <reaction evidence="7">
        <text>Preferential cleavage: (Ac)2-L-Lys-D-Ala-|-D-Ala. Also transpeptidation of peptidyl-alanyl moieties that are N-acyl substituents of D-alanine.</text>
        <dbReference type="EC" id="3.4.16.4"/>
    </reaction>
</comment>
<sequence>MVSHLGVMVVVAAVLGVVVSGLAIPFAGVLGFTARTVASGIDELPQELVTDALPQRTRIVDQRGETIATLYDQNRVNVSLKDVSRPMVQAIVSIEDFRFYQHGALDLKGTLRAFVSNQASDSVVQGGSSITQQLVKLTLIQQADSPEEIAAAQDDSYARKINELRYAIALEQEHSKDWILERYLNTAYFGDGAYGVQAAARNYFDVNAGQLNLRQAAMLAGLVQNPGRFDPTNSPDLATERRNVVLNRMAELGVIEQQRADQLKTRKLGLDQPAKQNGCVTSRVPLFCDYVVSYLKQDRSLGRTPRQREQMLKRGGLTIRTTVDFKYQEAADQAVSDNVFPREQAIGALAVVEPGTGEVKAISQSRPYGADKDAGETFLNYVIPQEIGKANGFQAGSTFKSFTLAAALEDGLPLSTTYNSLSPMTFDQANFETCDYGPDLGGTFPMVNSTSSGLMNMYSGTRLSVNTYFIQLEEEVGICKPFELARAMGVRLTSPNGEGGVQPEMYPNFTLGVADVSPLEMAEAYATFAARGLHCESRPVTQIRDAQGNVLKNYPAQCDQVMEQSTADAVSDVLRGVLEGSGFAAAQALDQPSAGKTGTTNDGNSVWFAGYMPGMAAAAMIAGVTEAGEPDSLLYKTVGGSTVYSASGSGFAAPIWGEAMRVIDDDFEYEDFVYPSGVSGVGNTSVAPPPSPSPPQNTGRGRGRG</sequence>
<evidence type="ECO:0000256" key="1">
    <source>
        <dbReference type="ARBA" id="ARBA00022645"/>
    </source>
</evidence>
<evidence type="ECO:0000313" key="12">
    <source>
        <dbReference type="EMBL" id="GAA4685766.1"/>
    </source>
</evidence>
<dbReference type="InterPro" id="IPR001264">
    <property type="entry name" value="Glyco_trans_51"/>
</dbReference>
<dbReference type="InterPro" id="IPR001460">
    <property type="entry name" value="PCN-bd_Tpept"/>
</dbReference>
<evidence type="ECO:0000256" key="5">
    <source>
        <dbReference type="ARBA" id="ARBA00022801"/>
    </source>
</evidence>
<keyword evidence="2" id="KW-0645">Protease</keyword>
<evidence type="ECO:0000256" key="7">
    <source>
        <dbReference type="ARBA" id="ARBA00034000"/>
    </source>
</evidence>
<keyword evidence="6" id="KW-0511">Multifunctional enzyme</keyword>
<dbReference type="SUPFAM" id="SSF53955">
    <property type="entry name" value="Lysozyme-like"/>
    <property type="match status" value="1"/>
</dbReference>
<dbReference type="Gene3D" id="3.40.710.10">
    <property type="entry name" value="DD-peptidase/beta-lactamase superfamily"/>
    <property type="match status" value="1"/>
</dbReference>
<evidence type="ECO:0000259" key="10">
    <source>
        <dbReference type="Pfam" id="PF00905"/>
    </source>
</evidence>
<keyword evidence="3" id="KW-0328">Glycosyltransferase</keyword>